<protein>
    <submittedName>
        <fullName evidence="2">DUF262 domain-containing protein</fullName>
    </submittedName>
</protein>
<accession>A0ABS8MR73</accession>
<name>A0ABS8MR73_9FLAO</name>
<reference evidence="2" key="1">
    <citation type="submission" date="2021-11" db="EMBL/GenBank/DDBJ databases">
        <title>Description of novel Flavobacterium species.</title>
        <authorList>
            <person name="Saticioglu I.B."/>
            <person name="Ay H."/>
            <person name="Altun S."/>
            <person name="Duman M."/>
        </authorList>
    </citation>
    <scope>NUCLEOTIDE SEQUENCE</scope>
    <source>
        <strain evidence="2">F-65</strain>
    </source>
</reference>
<evidence type="ECO:0000313" key="3">
    <source>
        <dbReference type="Proteomes" id="UP001430919"/>
    </source>
</evidence>
<sequence length="854" mass="100780">MSNKNFTFWQLINEHRIEIPIIQRDYAQGRDNSKSEDIRTRFIEQVKKTLTNNCEELHLNFVYGKINGIKNAKKIADNKSAIKAMLNAVQSYSKNMDLDVICEIKEKDFLTEGKHQTSFIPLDGQQRLTTLYLLHWYLMPLNENNINTIKNFSYRIRSSSKDFCYALSENQNEIDKSKLISKQIENAPWFFSYWKNDPTVKGMLTMLDEIYEQFGNEEDLAGYWDCLTQQNKINFEFLDLDDYNLTDELYVKMNARGKPLTSFENFKAWLMELVERKEKEFHNKYIELEEWKDFLDTKWADLFWEYKDDQNMLIDEEYIRFFRNMAQIFCAQSEDFKPDGKTDEEKLIRDLVVFFTDKGSDGEYKYIPNNYFEELTVNSKNSNQEPLTLPVFTKKRWNDSFSIINILSDNGIGMKKIEKDLSSIKFFNTKTKTLFESFISGTMTYPDKARFYGLAIYLVQSQNGSYNPASIKSWMRIIRNLVQNSSIEDISSFSRAIRGIDNLSKNCNNIIAFIAEGGEINGFKKEQILEETKKANIIRYAQTAQKQDWENVLLDTENHPLFKGKIDFLLTENYKLKEFILRKDCAKAIFYKEHRENYLVTRAILAKSDLNENIRLLNTQENWLTLLDNDKIQKAVNNVITVLINIDNYQETLKNIISGYEDMSVLWRYYLVKCENLLNSTHSQSKKIQSYWNNIFLYNKETWNNNDNQFLLSNYRNELITSFLANNTDYKNESEHWNTLTCNQTGLTFYKGWRINLKNKIGNINLKINEAIYVIENAKLTIEFAPDKIYYGLEYSSNKVKELEDHSKQNLGWLVARELADLSNIYNCEIEKNTNYIESEISKFILELKSILMN</sequence>
<evidence type="ECO:0000259" key="1">
    <source>
        <dbReference type="Pfam" id="PF03235"/>
    </source>
</evidence>
<organism evidence="2 3">
    <name type="scientific">Flavobacterium pisciphilum</name>
    <dbReference type="NCBI Taxonomy" id="2893755"/>
    <lineage>
        <taxon>Bacteria</taxon>
        <taxon>Pseudomonadati</taxon>
        <taxon>Bacteroidota</taxon>
        <taxon>Flavobacteriia</taxon>
        <taxon>Flavobacteriales</taxon>
        <taxon>Flavobacteriaceae</taxon>
        <taxon>Flavobacterium</taxon>
    </lineage>
</organism>
<feature type="domain" description="GmrSD restriction endonucleases N-terminal" evidence="1">
    <location>
        <begin position="10"/>
        <end position="271"/>
    </location>
</feature>
<dbReference type="RefSeq" id="WP_229987883.1">
    <property type="nucleotide sequence ID" value="NZ_JAJJMO010000001.1"/>
</dbReference>
<comment type="caution">
    <text evidence="2">The sequence shown here is derived from an EMBL/GenBank/DDBJ whole genome shotgun (WGS) entry which is preliminary data.</text>
</comment>
<dbReference type="Pfam" id="PF03235">
    <property type="entry name" value="GmrSD_N"/>
    <property type="match status" value="1"/>
</dbReference>
<dbReference type="EMBL" id="JAJJMO010000001">
    <property type="protein sequence ID" value="MCC9071257.1"/>
    <property type="molecule type" value="Genomic_DNA"/>
</dbReference>
<proteinExistence type="predicted"/>
<keyword evidence="3" id="KW-1185">Reference proteome</keyword>
<evidence type="ECO:0000313" key="2">
    <source>
        <dbReference type="EMBL" id="MCC9071257.1"/>
    </source>
</evidence>
<dbReference type="Proteomes" id="UP001430919">
    <property type="component" value="Unassembled WGS sequence"/>
</dbReference>
<gene>
    <name evidence="2" type="ORF">LNQ49_06570</name>
</gene>
<dbReference type="InterPro" id="IPR004919">
    <property type="entry name" value="GmrSD_N"/>
</dbReference>